<protein>
    <submittedName>
        <fullName evidence="4">Periplasmic serine proteases (ClpP class)</fullName>
    </submittedName>
</protein>
<dbReference type="Gene3D" id="3.90.226.10">
    <property type="entry name" value="2-enoyl-CoA Hydratase, Chain A, domain 1"/>
    <property type="match status" value="1"/>
</dbReference>
<keyword evidence="2" id="KW-0472">Membrane</keyword>
<evidence type="ECO:0000313" key="4">
    <source>
        <dbReference type="EMBL" id="VAV86986.1"/>
    </source>
</evidence>
<dbReference type="SUPFAM" id="SSF52096">
    <property type="entry name" value="ClpP/crotonase"/>
    <property type="match status" value="1"/>
</dbReference>
<dbReference type="GO" id="GO:0008233">
    <property type="term" value="F:peptidase activity"/>
    <property type="evidence" value="ECO:0007669"/>
    <property type="project" value="UniProtKB-KW"/>
</dbReference>
<name>A0A3B0RDN6_9ZZZZ</name>
<keyword evidence="2" id="KW-0812">Transmembrane</keyword>
<feature type="domain" description="Peptidase S49" evidence="3">
    <location>
        <begin position="109"/>
        <end position="147"/>
    </location>
</feature>
<gene>
    <name evidence="4" type="ORF">MNBD_ALPHA08-899</name>
</gene>
<dbReference type="InterPro" id="IPR002142">
    <property type="entry name" value="Peptidase_S49"/>
</dbReference>
<evidence type="ECO:0000256" key="2">
    <source>
        <dbReference type="SAM" id="Phobius"/>
    </source>
</evidence>
<dbReference type="PANTHER" id="PTHR42987">
    <property type="entry name" value="PEPTIDASE S49"/>
    <property type="match status" value="1"/>
</dbReference>
<dbReference type="Pfam" id="PF01343">
    <property type="entry name" value="Peptidase_S49"/>
    <property type="match status" value="1"/>
</dbReference>
<reference evidence="4" key="1">
    <citation type="submission" date="2018-06" db="EMBL/GenBank/DDBJ databases">
        <authorList>
            <person name="Zhirakovskaya E."/>
        </authorList>
    </citation>
    <scope>NUCLEOTIDE SEQUENCE</scope>
</reference>
<proteinExistence type="inferred from homology"/>
<keyword evidence="2" id="KW-1133">Transmembrane helix</keyword>
<dbReference type="EMBL" id="UOEC01000017">
    <property type="protein sequence ID" value="VAV86986.1"/>
    <property type="molecule type" value="Genomic_DNA"/>
</dbReference>
<dbReference type="GO" id="GO:0006508">
    <property type="term" value="P:proteolysis"/>
    <property type="evidence" value="ECO:0007669"/>
    <property type="project" value="UniProtKB-KW"/>
</dbReference>
<dbReference type="AlphaFoldDB" id="A0A3B0RDN6"/>
<dbReference type="InterPro" id="IPR029045">
    <property type="entry name" value="ClpP/crotonase-like_dom_sf"/>
</dbReference>
<feature type="non-terminal residue" evidence="4">
    <location>
        <position position="147"/>
    </location>
</feature>
<sequence>MFEADTITAERKNRRALSFWRIIAILALMIAFVALLVNNTQTSTRLAKYSEHIARIHIDGLITGDQKTIALLGKIEKSASVKAVIVRIDSPGGTTVGSEALYEAIRKIAKNKPVVAVMDSVAASGGYITALASDRIVARGNTVTGSI</sequence>
<organism evidence="4">
    <name type="scientific">hydrothermal vent metagenome</name>
    <dbReference type="NCBI Taxonomy" id="652676"/>
    <lineage>
        <taxon>unclassified sequences</taxon>
        <taxon>metagenomes</taxon>
        <taxon>ecological metagenomes</taxon>
    </lineage>
</organism>
<accession>A0A3B0RDN6</accession>
<feature type="transmembrane region" description="Helical" evidence="2">
    <location>
        <begin position="19"/>
        <end position="37"/>
    </location>
</feature>
<comment type="similarity">
    <text evidence="1">Belongs to the peptidase S49 family.</text>
</comment>
<dbReference type="PANTHER" id="PTHR42987:SF4">
    <property type="entry name" value="PROTEASE SOHB-RELATED"/>
    <property type="match status" value="1"/>
</dbReference>
<keyword evidence="4" id="KW-0378">Hydrolase</keyword>
<evidence type="ECO:0000259" key="3">
    <source>
        <dbReference type="Pfam" id="PF01343"/>
    </source>
</evidence>
<keyword evidence="4" id="KW-0645">Protease</keyword>
<evidence type="ECO:0000256" key="1">
    <source>
        <dbReference type="ARBA" id="ARBA00008683"/>
    </source>
</evidence>